<dbReference type="AlphaFoldDB" id="A0A4V6ILG1"/>
<organism evidence="2 3">
    <name type="scientific">Desulfoluna butyratoxydans</name>
    <dbReference type="NCBI Taxonomy" id="231438"/>
    <lineage>
        <taxon>Bacteria</taxon>
        <taxon>Pseudomonadati</taxon>
        <taxon>Thermodesulfobacteriota</taxon>
        <taxon>Desulfobacteria</taxon>
        <taxon>Desulfobacterales</taxon>
        <taxon>Desulfolunaceae</taxon>
        <taxon>Desulfoluna</taxon>
    </lineage>
</organism>
<keyword evidence="3" id="KW-1185">Reference proteome</keyword>
<accession>A0A4V6ILG1</accession>
<evidence type="ECO:0000313" key="2">
    <source>
        <dbReference type="EMBL" id="VFQ44938.1"/>
    </source>
</evidence>
<reference evidence="2 3" key="1">
    <citation type="submission" date="2019-03" db="EMBL/GenBank/DDBJ databases">
        <authorList>
            <person name="Nijsse B."/>
        </authorList>
    </citation>
    <scope>NUCLEOTIDE SEQUENCE [LARGE SCALE GENOMIC DNA]</scope>
    <source>
        <strain evidence="2">Desulfoluna butyratoxydans MSL71</strain>
    </source>
</reference>
<gene>
    <name evidence="2" type="ORF">MSL71_25950</name>
</gene>
<feature type="signal peptide" evidence="1">
    <location>
        <begin position="1"/>
        <end position="23"/>
    </location>
</feature>
<protein>
    <submittedName>
        <fullName evidence="2">Uncharacterized protein</fullName>
    </submittedName>
</protein>
<feature type="chain" id="PRO_5020923252" evidence="1">
    <location>
        <begin position="24"/>
        <end position="61"/>
    </location>
</feature>
<keyword evidence="1" id="KW-0732">Signal</keyword>
<dbReference type="EMBL" id="CAADHO010000004">
    <property type="protein sequence ID" value="VFQ44938.1"/>
    <property type="molecule type" value="Genomic_DNA"/>
</dbReference>
<evidence type="ECO:0000256" key="1">
    <source>
        <dbReference type="SAM" id="SignalP"/>
    </source>
</evidence>
<proteinExistence type="predicted"/>
<evidence type="ECO:0000313" key="3">
    <source>
        <dbReference type="Proteomes" id="UP000507962"/>
    </source>
</evidence>
<sequence length="61" mass="6932">MIVLKKYVLFSMVMLWAAGVAHANGIEEKFIRAGLVDVHQMDETIQVDLVNSDPRKNYLNV</sequence>
<name>A0A4V6ILG1_9BACT</name>
<dbReference type="Proteomes" id="UP000507962">
    <property type="component" value="Unassembled WGS sequence"/>
</dbReference>
<dbReference type="RefSeq" id="WP_180140964.1">
    <property type="nucleotide sequence ID" value="NZ_CAADHO010000004.1"/>
</dbReference>